<keyword evidence="2" id="KW-0052">Apoplast</keyword>
<accession>A0A7J7DCN0</accession>
<dbReference type="FunCoup" id="A0A7J7DCN0">
    <property type="interactions" value="612"/>
</dbReference>
<evidence type="ECO:0000256" key="3">
    <source>
        <dbReference type="ARBA" id="ARBA00022525"/>
    </source>
</evidence>
<dbReference type="FunFam" id="1.20.140.40:FF:000006">
    <property type="entry name" value="Pectinesterase inhibitor 3"/>
    <property type="match status" value="1"/>
</dbReference>
<dbReference type="Gene3D" id="1.20.140.40">
    <property type="entry name" value="Invertase/pectin methylesterase inhibitor family protein"/>
    <property type="match status" value="1"/>
</dbReference>
<gene>
    <name evidence="9" type="ORF">HS088_TW08G00731</name>
</gene>
<organism evidence="9 10">
    <name type="scientific">Tripterygium wilfordii</name>
    <name type="common">Thunder God vine</name>
    <dbReference type="NCBI Taxonomy" id="458696"/>
    <lineage>
        <taxon>Eukaryota</taxon>
        <taxon>Viridiplantae</taxon>
        <taxon>Streptophyta</taxon>
        <taxon>Embryophyta</taxon>
        <taxon>Tracheophyta</taxon>
        <taxon>Spermatophyta</taxon>
        <taxon>Magnoliopsida</taxon>
        <taxon>eudicotyledons</taxon>
        <taxon>Gunneridae</taxon>
        <taxon>Pentapetalae</taxon>
        <taxon>rosids</taxon>
        <taxon>fabids</taxon>
        <taxon>Celastrales</taxon>
        <taxon>Celastraceae</taxon>
        <taxon>Tripterygium</taxon>
    </lineage>
</organism>
<dbReference type="GO" id="GO:0048046">
    <property type="term" value="C:apoplast"/>
    <property type="evidence" value="ECO:0007669"/>
    <property type="project" value="UniProtKB-SubCell"/>
</dbReference>
<comment type="similarity">
    <text evidence="6">Belongs to the PMEI family.</text>
</comment>
<feature type="signal peptide" evidence="7">
    <location>
        <begin position="1"/>
        <end position="22"/>
    </location>
</feature>
<keyword evidence="10" id="KW-1185">Reference proteome</keyword>
<evidence type="ECO:0000256" key="2">
    <source>
        <dbReference type="ARBA" id="ARBA00022523"/>
    </source>
</evidence>
<dbReference type="GO" id="GO:0004857">
    <property type="term" value="F:enzyme inhibitor activity"/>
    <property type="evidence" value="ECO:0007669"/>
    <property type="project" value="InterPro"/>
</dbReference>
<dbReference type="Proteomes" id="UP000593562">
    <property type="component" value="Unassembled WGS sequence"/>
</dbReference>
<comment type="subcellular location">
    <subcellularLocation>
        <location evidence="1">Secreted</location>
        <location evidence="1">Extracellular space</location>
        <location evidence="1">Apoplast</location>
    </subcellularLocation>
</comment>
<dbReference type="InParanoid" id="A0A7J7DCN0"/>
<protein>
    <submittedName>
        <fullName evidence="9">21 kDa protein</fullName>
    </submittedName>
</protein>
<dbReference type="AlphaFoldDB" id="A0A7J7DCN0"/>
<dbReference type="InterPro" id="IPR006501">
    <property type="entry name" value="Pectinesterase_inhib_dom"/>
</dbReference>
<sequence length="199" mass="22017">MPILINLIASIFFVLTINTCHSAYDHHTNSYVQEACSVTKYQDLCVHSLASFSTTAKRSPSRWARAGVSVAIGEAKSVDLYLIKLKRIKRFQGRRNIVALSDCSECFQDAIDRLHGSLGVLRRLNARNFDNEIEDLTTWLSAALTDADTCLDGFEGQNAERVQVKVLRNRVIRASYITSNALALVNKLAGTGIQGLTDP</sequence>
<dbReference type="PANTHER" id="PTHR31080">
    <property type="entry name" value="PECTINESTERASE INHIBITOR-LIKE"/>
    <property type="match status" value="1"/>
</dbReference>
<evidence type="ECO:0000256" key="5">
    <source>
        <dbReference type="ARBA" id="ARBA00023157"/>
    </source>
</evidence>
<feature type="domain" description="Pectinesterase inhibitor" evidence="8">
    <location>
        <begin position="27"/>
        <end position="184"/>
    </location>
</feature>
<dbReference type="EMBL" id="JAAARO010000008">
    <property type="protein sequence ID" value="KAF5744135.1"/>
    <property type="molecule type" value="Genomic_DNA"/>
</dbReference>
<evidence type="ECO:0000259" key="8">
    <source>
        <dbReference type="SMART" id="SM00856"/>
    </source>
</evidence>
<dbReference type="CDD" id="cd15798">
    <property type="entry name" value="PMEI-like_3"/>
    <property type="match status" value="1"/>
</dbReference>
<evidence type="ECO:0000256" key="6">
    <source>
        <dbReference type="ARBA" id="ARBA00038471"/>
    </source>
</evidence>
<dbReference type="InterPro" id="IPR051955">
    <property type="entry name" value="PME_Inhibitor"/>
</dbReference>
<keyword evidence="3" id="KW-0964">Secreted</keyword>
<name>A0A7J7DCN0_TRIWF</name>
<proteinExistence type="inferred from homology"/>
<keyword evidence="5" id="KW-1015">Disulfide bond</keyword>
<comment type="caution">
    <text evidence="9">The sequence shown here is derived from an EMBL/GenBank/DDBJ whole genome shotgun (WGS) entry which is preliminary data.</text>
</comment>
<evidence type="ECO:0000256" key="4">
    <source>
        <dbReference type="ARBA" id="ARBA00022729"/>
    </source>
</evidence>
<dbReference type="SUPFAM" id="SSF101148">
    <property type="entry name" value="Plant invertase/pectin methylesterase inhibitor"/>
    <property type="match status" value="1"/>
</dbReference>
<feature type="chain" id="PRO_5029511462" evidence="7">
    <location>
        <begin position="23"/>
        <end position="199"/>
    </location>
</feature>
<evidence type="ECO:0000256" key="7">
    <source>
        <dbReference type="SAM" id="SignalP"/>
    </source>
</evidence>
<evidence type="ECO:0000256" key="1">
    <source>
        <dbReference type="ARBA" id="ARBA00004271"/>
    </source>
</evidence>
<reference evidence="9 10" key="1">
    <citation type="journal article" date="2020" name="Nat. Commun.">
        <title>Genome of Tripterygium wilfordii and identification of cytochrome P450 involved in triptolide biosynthesis.</title>
        <authorList>
            <person name="Tu L."/>
            <person name="Su P."/>
            <person name="Zhang Z."/>
            <person name="Gao L."/>
            <person name="Wang J."/>
            <person name="Hu T."/>
            <person name="Zhou J."/>
            <person name="Zhang Y."/>
            <person name="Zhao Y."/>
            <person name="Liu Y."/>
            <person name="Song Y."/>
            <person name="Tong Y."/>
            <person name="Lu Y."/>
            <person name="Yang J."/>
            <person name="Xu C."/>
            <person name="Jia M."/>
            <person name="Peters R.J."/>
            <person name="Huang L."/>
            <person name="Gao W."/>
        </authorList>
    </citation>
    <scope>NUCLEOTIDE SEQUENCE [LARGE SCALE GENOMIC DNA]</scope>
    <source>
        <strain evidence="10">cv. XIE 37</strain>
        <tissue evidence="9">Leaf</tissue>
    </source>
</reference>
<dbReference type="SMART" id="SM00856">
    <property type="entry name" value="PMEI"/>
    <property type="match status" value="1"/>
</dbReference>
<dbReference type="OrthoDB" id="1430376at2759"/>
<evidence type="ECO:0000313" key="9">
    <source>
        <dbReference type="EMBL" id="KAF5744135.1"/>
    </source>
</evidence>
<evidence type="ECO:0000313" key="10">
    <source>
        <dbReference type="Proteomes" id="UP000593562"/>
    </source>
</evidence>
<dbReference type="Pfam" id="PF04043">
    <property type="entry name" value="PMEI"/>
    <property type="match status" value="1"/>
</dbReference>
<dbReference type="NCBIfam" id="TIGR01614">
    <property type="entry name" value="PME_inhib"/>
    <property type="match status" value="1"/>
</dbReference>
<dbReference type="PANTHER" id="PTHR31080:SF158">
    <property type="entry name" value="PLANT INVERTASE_PECTIN METHYLESTERASE INHIBITOR SUPERFAMILY PROTEIN"/>
    <property type="match status" value="1"/>
</dbReference>
<keyword evidence="4 7" id="KW-0732">Signal</keyword>
<dbReference type="InterPro" id="IPR035513">
    <property type="entry name" value="Invertase/methylesterase_inhib"/>
</dbReference>